<dbReference type="Proteomes" id="UP000887116">
    <property type="component" value="Unassembled WGS sequence"/>
</dbReference>
<dbReference type="SUPFAM" id="SSF56672">
    <property type="entry name" value="DNA/RNA polymerases"/>
    <property type="match status" value="1"/>
</dbReference>
<dbReference type="EMBL" id="BMAO01032186">
    <property type="protein sequence ID" value="GFQ80403.1"/>
    <property type="molecule type" value="Genomic_DNA"/>
</dbReference>
<sequence length="372" mass="42896">MDKLNRSKRAVKGTITKLETFVEESSSHTPTKLDIKLKRVQEKNKKIDELKDQYYGTKDISDSELAEIEADLQEMEDRLENLEEYIDLKHMQLVVDPLETNISYFLPHHGFRPDSKTTTLRVVFNASSKTTSGLSLIDILYKGEVLQQDLFSLLLRFRQHTFVFTTDISKMFRQILINPDHRDLQIILWKDSADGPVKTYKLNTVTYGITCASYLATWTIQQLARDEAENYPLAAAVTIRDIYMDDILTGSSDFQEFQLLQSELIGLFKKAGMSLHKWCSNAPEILTSIPKEEQSWDFHCQSSDKIIKTLGVIWNPQFDYFSFKTVVNCQDSYTKREVLSIIARLFDPIGFIGSILTKAKLLLPKLWVLKLE</sequence>
<proteinExistence type="predicted"/>
<organism evidence="2 3">
    <name type="scientific">Trichonephila clavata</name>
    <name type="common">Joro spider</name>
    <name type="synonym">Nephila clavata</name>
    <dbReference type="NCBI Taxonomy" id="2740835"/>
    <lineage>
        <taxon>Eukaryota</taxon>
        <taxon>Metazoa</taxon>
        <taxon>Ecdysozoa</taxon>
        <taxon>Arthropoda</taxon>
        <taxon>Chelicerata</taxon>
        <taxon>Arachnida</taxon>
        <taxon>Araneae</taxon>
        <taxon>Araneomorphae</taxon>
        <taxon>Entelegynae</taxon>
        <taxon>Araneoidea</taxon>
        <taxon>Nephilidae</taxon>
        <taxon>Trichonephila</taxon>
    </lineage>
</organism>
<name>A0A8X6KS36_TRICU</name>
<comment type="caution">
    <text evidence="2">The sequence shown here is derived from an EMBL/GenBank/DDBJ whole genome shotgun (WGS) entry which is preliminary data.</text>
</comment>
<dbReference type="InterPro" id="IPR043502">
    <property type="entry name" value="DNA/RNA_pol_sf"/>
</dbReference>
<dbReference type="AlphaFoldDB" id="A0A8X6KS36"/>
<dbReference type="Pfam" id="PF05380">
    <property type="entry name" value="Peptidase_A17"/>
    <property type="match status" value="1"/>
</dbReference>
<keyword evidence="3" id="KW-1185">Reference proteome</keyword>
<feature type="coiled-coil region" evidence="1">
    <location>
        <begin position="33"/>
        <end position="92"/>
    </location>
</feature>
<gene>
    <name evidence="2" type="primary">AVEN_158924_1</name>
    <name evidence="2" type="ORF">TNCT_568471</name>
</gene>
<protein>
    <submittedName>
        <fullName evidence="2">DUF1758 domain-containing protein</fullName>
    </submittedName>
</protein>
<dbReference type="InterPro" id="IPR008042">
    <property type="entry name" value="Retrotrans_Pao"/>
</dbReference>
<dbReference type="GO" id="GO:0071897">
    <property type="term" value="P:DNA biosynthetic process"/>
    <property type="evidence" value="ECO:0007669"/>
    <property type="project" value="UniProtKB-ARBA"/>
</dbReference>
<accession>A0A8X6KS36</accession>
<evidence type="ECO:0000313" key="2">
    <source>
        <dbReference type="EMBL" id="GFQ80403.1"/>
    </source>
</evidence>
<evidence type="ECO:0000256" key="1">
    <source>
        <dbReference type="SAM" id="Coils"/>
    </source>
</evidence>
<evidence type="ECO:0000313" key="3">
    <source>
        <dbReference type="Proteomes" id="UP000887116"/>
    </source>
</evidence>
<dbReference type="OrthoDB" id="6433420at2759"/>
<keyword evidence="1" id="KW-0175">Coiled coil</keyword>
<reference evidence="2" key="1">
    <citation type="submission" date="2020-07" db="EMBL/GenBank/DDBJ databases">
        <title>Multicomponent nature underlies the extraordinary mechanical properties of spider dragline silk.</title>
        <authorList>
            <person name="Kono N."/>
            <person name="Nakamura H."/>
            <person name="Mori M."/>
            <person name="Yoshida Y."/>
            <person name="Ohtoshi R."/>
            <person name="Malay A.D."/>
            <person name="Moran D.A.P."/>
            <person name="Tomita M."/>
            <person name="Numata K."/>
            <person name="Arakawa K."/>
        </authorList>
    </citation>
    <scope>NUCLEOTIDE SEQUENCE</scope>
</reference>
<dbReference type="PANTHER" id="PTHR47331">
    <property type="entry name" value="PHD-TYPE DOMAIN-CONTAINING PROTEIN"/>
    <property type="match status" value="1"/>
</dbReference>